<dbReference type="EMBL" id="AP023354">
    <property type="protein sequence ID" value="BCJ28371.1"/>
    <property type="molecule type" value="Genomic_DNA"/>
</dbReference>
<sequence>MTALRDRWRRLLPLALLDAGSLVAMVVWVQRAAAQYQAESFVIEHRSFTCVTDRPTMLIVTVFAAGLVLAAVSGGLAALGRRGRVSMLLLAICLVLVHLGLFCLRYEPESTPYGGGFLWSRWCSEG</sequence>
<name>A0A810L1S5_9ACTN</name>
<evidence type="ECO:0000313" key="2">
    <source>
        <dbReference type="EMBL" id="BCJ28371.1"/>
    </source>
</evidence>
<dbReference type="RefSeq" id="WP_030445804.1">
    <property type="nucleotide sequence ID" value="NZ_AP023354.1"/>
</dbReference>
<keyword evidence="1" id="KW-0812">Transmembrane</keyword>
<evidence type="ECO:0000313" key="3">
    <source>
        <dbReference type="Proteomes" id="UP000680750"/>
    </source>
</evidence>
<protein>
    <submittedName>
        <fullName evidence="2">Uncharacterized protein</fullName>
    </submittedName>
</protein>
<reference evidence="2" key="1">
    <citation type="submission" date="2020-08" db="EMBL/GenBank/DDBJ databases">
        <title>Whole genome shotgun sequence of Actinocatenispora sera NBRC 101916.</title>
        <authorList>
            <person name="Komaki H."/>
            <person name="Tamura T."/>
        </authorList>
    </citation>
    <scope>NUCLEOTIDE SEQUENCE</scope>
    <source>
        <strain evidence="2">NBRC 101916</strain>
    </source>
</reference>
<accession>A0A810L1S5</accession>
<feature type="transmembrane region" description="Helical" evidence="1">
    <location>
        <begin position="87"/>
        <end position="107"/>
    </location>
</feature>
<keyword evidence="3" id="KW-1185">Reference proteome</keyword>
<feature type="transmembrane region" description="Helical" evidence="1">
    <location>
        <begin position="58"/>
        <end position="80"/>
    </location>
</feature>
<keyword evidence="1" id="KW-0472">Membrane</keyword>
<dbReference type="AlphaFoldDB" id="A0A810L1S5"/>
<keyword evidence="1" id="KW-1133">Transmembrane helix</keyword>
<proteinExistence type="predicted"/>
<gene>
    <name evidence="2" type="ORF">Asera_24790</name>
</gene>
<evidence type="ECO:0000256" key="1">
    <source>
        <dbReference type="SAM" id="Phobius"/>
    </source>
</evidence>
<dbReference type="KEGG" id="aser:Asera_24790"/>
<dbReference type="Proteomes" id="UP000680750">
    <property type="component" value="Chromosome"/>
</dbReference>
<organism evidence="2 3">
    <name type="scientific">Actinocatenispora sera</name>
    <dbReference type="NCBI Taxonomy" id="390989"/>
    <lineage>
        <taxon>Bacteria</taxon>
        <taxon>Bacillati</taxon>
        <taxon>Actinomycetota</taxon>
        <taxon>Actinomycetes</taxon>
        <taxon>Micromonosporales</taxon>
        <taxon>Micromonosporaceae</taxon>
        <taxon>Actinocatenispora</taxon>
    </lineage>
</organism>